<dbReference type="AlphaFoldDB" id="A0A5Q0BGA9"/>
<dbReference type="Proteomes" id="UP000325755">
    <property type="component" value="Chromosome"/>
</dbReference>
<keyword evidence="2" id="KW-1185">Reference proteome</keyword>
<reference evidence="1 2" key="1">
    <citation type="submission" date="2019-09" db="EMBL/GenBank/DDBJ databases">
        <title>Ecophysiology of the spiral-shaped methanotroph Methylospira mobilis as revealed by the complete genome sequence.</title>
        <authorList>
            <person name="Oshkin I.Y."/>
            <person name="Dedysh S.N."/>
            <person name="Miroshnikov K."/>
            <person name="Danilova O.V."/>
            <person name="Hakobyan A."/>
            <person name="Liesack W."/>
        </authorList>
    </citation>
    <scope>NUCLEOTIDE SEQUENCE [LARGE SCALE GENOMIC DNA]</scope>
    <source>
        <strain evidence="1 2">Shm1</strain>
    </source>
</reference>
<dbReference type="RefSeq" id="WP_153247228.1">
    <property type="nucleotide sequence ID" value="NZ_CP044205.1"/>
</dbReference>
<dbReference type="EMBL" id="CP044205">
    <property type="protein sequence ID" value="QFY41251.1"/>
    <property type="molecule type" value="Genomic_DNA"/>
</dbReference>
<proteinExistence type="predicted"/>
<evidence type="ECO:0000313" key="2">
    <source>
        <dbReference type="Proteomes" id="UP000325755"/>
    </source>
</evidence>
<dbReference type="InterPro" id="IPR022398">
    <property type="entry name" value="Peptidase_S8_His-AS"/>
</dbReference>
<dbReference type="KEGG" id="mmob:F6R98_00345"/>
<dbReference type="PROSITE" id="PS00137">
    <property type="entry name" value="SUBTILASE_HIS"/>
    <property type="match status" value="1"/>
</dbReference>
<name>A0A5Q0BGA9_9GAMM</name>
<protein>
    <submittedName>
        <fullName evidence="1">Uncharacterized protein</fullName>
    </submittedName>
</protein>
<sequence length="66" mass="6694">MPPETGSSSDEAQITGLVSHGTYVSGIAVAPGISNTRSVDIITNIKVGMSGADGTKRTFVSEGEPD</sequence>
<organism evidence="1 2">
    <name type="scientific">Candidatus Methylospira mobilis</name>
    <dbReference type="NCBI Taxonomy" id="1808979"/>
    <lineage>
        <taxon>Bacteria</taxon>
        <taxon>Pseudomonadati</taxon>
        <taxon>Pseudomonadota</taxon>
        <taxon>Gammaproteobacteria</taxon>
        <taxon>Methylococcales</taxon>
        <taxon>Methylococcaceae</taxon>
        <taxon>Candidatus Methylospira</taxon>
    </lineage>
</organism>
<evidence type="ECO:0000313" key="1">
    <source>
        <dbReference type="EMBL" id="QFY41251.1"/>
    </source>
</evidence>
<dbReference type="InParanoid" id="A0A5Q0BGA9"/>
<accession>A0A5Q0BGA9</accession>
<gene>
    <name evidence="1" type="ORF">F6R98_00345</name>
</gene>